<dbReference type="RefSeq" id="WP_066513002.1">
    <property type="nucleotide sequence ID" value="NZ_JANIKK010000002.1"/>
</dbReference>
<dbReference type="SUPFAM" id="SSF55724">
    <property type="entry name" value="Mog1p/PsbP-like"/>
    <property type="match status" value="1"/>
</dbReference>
<dbReference type="STRING" id="1686286.GCA_900092335_00306"/>
<dbReference type="AlphaFoldDB" id="A0A540R8J8"/>
<evidence type="ECO:0000256" key="1">
    <source>
        <dbReference type="SAM" id="SignalP"/>
    </source>
</evidence>
<comment type="caution">
    <text evidence="3">The sequence shown here is derived from an EMBL/GenBank/DDBJ whole genome shotgun (WGS) entry which is preliminary data.</text>
</comment>
<feature type="signal peptide" evidence="1">
    <location>
        <begin position="1"/>
        <end position="19"/>
    </location>
</feature>
<dbReference type="EMBL" id="VHIR01000004">
    <property type="protein sequence ID" value="TQE44056.1"/>
    <property type="molecule type" value="Genomic_DNA"/>
</dbReference>
<evidence type="ECO:0000259" key="2">
    <source>
        <dbReference type="Pfam" id="PF09449"/>
    </source>
</evidence>
<dbReference type="GeneID" id="79851662"/>
<dbReference type="InterPro" id="IPR016123">
    <property type="entry name" value="Mog1/PsbP_a/b/a-sand"/>
</dbReference>
<evidence type="ECO:0000313" key="4">
    <source>
        <dbReference type="Proteomes" id="UP000318080"/>
    </source>
</evidence>
<name>A0A540R8J8_9CORY</name>
<feature type="chain" id="PRO_5038687863" evidence="1">
    <location>
        <begin position="20"/>
        <end position="183"/>
    </location>
</feature>
<organism evidence="3 4">
    <name type="scientific">Corynebacterium phoceense</name>
    <dbReference type="NCBI Taxonomy" id="1686286"/>
    <lineage>
        <taxon>Bacteria</taxon>
        <taxon>Bacillati</taxon>
        <taxon>Actinomycetota</taxon>
        <taxon>Actinomycetes</taxon>
        <taxon>Mycobacteriales</taxon>
        <taxon>Corynebacteriaceae</taxon>
        <taxon>Corynebacterium</taxon>
    </lineage>
</organism>
<feature type="domain" description="DUF2020" evidence="2">
    <location>
        <begin position="50"/>
        <end position="183"/>
    </location>
</feature>
<dbReference type="Proteomes" id="UP000318080">
    <property type="component" value="Unassembled WGS sequence"/>
</dbReference>
<dbReference type="PROSITE" id="PS51257">
    <property type="entry name" value="PROKAR_LIPOPROTEIN"/>
    <property type="match status" value="1"/>
</dbReference>
<gene>
    <name evidence="3" type="ORF">EJK80_04385</name>
</gene>
<keyword evidence="1" id="KW-0732">Signal</keyword>
<dbReference type="InterPro" id="IPR018567">
    <property type="entry name" value="DUF2020"/>
</dbReference>
<reference evidence="3 4" key="1">
    <citation type="submission" date="2019-06" db="EMBL/GenBank/DDBJ databases">
        <title>Draft genome of C. phoceense Strain 272.</title>
        <authorList>
            <person name="Pacheco L.G.C."/>
            <person name="Barberis C.M."/>
            <person name="Almuzara M.N."/>
            <person name="Traglia G.M."/>
            <person name="Santos C.S."/>
            <person name="Rocha D.J.P.G."/>
            <person name="Aguiar E.R.G.R."/>
            <person name="Vay C.A."/>
        </authorList>
    </citation>
    <scope>NUCLEOTIDE SEQUENCE [LARGE SCALE GENOMIC DNA]</scope>
    <source>
        <strain evidence="3 4">272</strain>
    </source>
</reference>
<evidence type="ECO:0000313" key="3">
    <source>
        <dbReference type="EMBL" id="TQE44056.1"/>
    </source>
</evidence>
<accession>A0A540R8J8</accession>
<keyword evidence="4" id="KW-1185">Reference proteome</keyword>
<dbReference type="Pfam" id="PF09449">
    <property type="entry name" value="DUF2020"/>
    <property type="match status" value="1"/>
</dbReference>
<protein>
    <submittedName>
        <fullName evidence="3">DUF2020 domain-containing protein</fullName>
    </submittedName>
</protein>
<proteinExistence type="predicted"/>
<sequence length="183" mass="19675">MRHILLPLVCAALLAGCSAQDTPEPAESSAVAADPLTDNAAVDGFPVDSPAIVNAWDQECPYLDPQWVAETNGQRMTKQGLDTRFGTPACVFWSYPEAPQATVMVRDLGTVERARAAVDWAAPIDQTEPVDEGGWQGGRGVLNEELSVYAVQKDNEAVLVWTNQAQTVKAELIAKEAIKNLGL</sequence>
<dbReference type="Gene3D" id="3.40.1000.10">
    <property type="entry name" value="Mog1/PsbP, alpha/beta/alpha sandwich"/>
    <property type="match status" value="1"/>
</dbReference>